<feature type="compositionally biased region" description="Basic and acidic residues" evidence="1">
    <location>
        <begin position="1"/>
        <end position="10"/>
    </location>
</feature>
<dbReference type="PANTHER" id="PTHR15922">
    <property type="entry name" value="NEUROBLASTOMA-AMPLIFIED SEQUENCE"/>
    <property type="match status" value="1"/>
</dbReference>
<organism evidence="2 3">
    <name type="scientific">Eschrichtius robustus</name>
    <name type="common">California gray whale</name>
    <name type="synonym">Eschrichtius gibbosus</name>
    <dbReference type="NCBI Taxonomy" id="9764"/>
    <lineage>
        <taxon>Eukaryota</taxon>
        <taxon>Metazoa</taxon>
        <taxon>Chordata</taxon>
        <taxon>Craniata</taxon>
        <taxon>Vertebrata</taxon>
        <taxon>Euteleostomi</taxon>
        <taxon>Mammalia</taxon>
        <taxon>Eutheria</taxon>
        <taxon>Laurasiatheria</taxon>
        <taxon>Artiodactyla</taxon>
        <taxon>Whippomorpha</taxon>
        <taxon>Cetacea</taxon>
        <taxon>Mysticeti</taxon>
        <taxon>Eschrichtiidae</taxon>
        <taxon>Eschrichtius</taxon>
    </lineage>
</organism>
<dbReference type="GO" id="GO:0070939">
    <property type="term" value="C:Dsl1/NZR complex"/>
    <property type="evidence" value="ECO:0007669"/>
    <property type="project" value="TreeGrafter"/>
</dbReference>
<keyword evidence="3" id="KW-1185">Reference proteome</keyword>
<dbReference type="EMBL" id="JAIQCJ010001387">
    <property type="protein sequence ID" value="KAJ8789877.1"/>
    <property type="molecule type" value="Genomic_DNA"/>
</dbReference>
<dbReference type="Proteomes" id="UP001159641">
    <property type="component" value="Unassembled WGS sequence"/>
</dbReference>
<sequence length="199" mass="22259">MQVSEERMCQAEEADQSSPGGSGSDECTERLEGPEAGEELKVVDVTDTEDEEKRYSLFVELLEASHREVEFQHLALLLQAWPPVKREYTVTSNPWVRLATAMLTRCTVENKEGLGNEVLKICRSLYNTEQMLPAEGVKELCSLLLHQALLLPSLKLLLESQDEHLHAMALDHVTAIAKGCDENTQNLCGLQVRKSKPEV</sequence>
<gene>
    <name evidence="2" type="ORF">J1605_021575</name>
</gene>
<protein>
    <recommendedName>
        <fullName evidence="4">Neuroblastoma-amplified sequence</fullName>
    </recommendedName>
</protein>
<accession>A0AB34HFE3</accession>
<comment type="caution">
    <text evidence="2">The sequence shown here is derived from an EMBL/GenBank/DDBJ whole genome shotgun (WGS) entry which is preliminary data.</text>
</comment>
<feature type="compositionally biased region" description="Basic and acidic residues" evidence="1">
    <location>
        <begin position="27"/>
        <end position="44"/>
    </location>
</feature>
<dbReference type="GO" id="GO:0006890">
    <property type="term" value="P:retrograde vesicle-mediated transport, Golgi to endoplasmic reticulum"/>
    <property type="evidence" value="ECO:0007669"/>
    <property type="project" value="TreeGrafter"/>
</dbReference>
<dbReference type="PANTHER" id="PTHR15922:SF2">
    <property type="entry name" value="NBAS SUBUNIT OF NRZ TETHERING COMPLEX"/>
    <property type="match status" value="1"/>
</dbReference>
<evidence type="ECO:0008006" key="4">
    <source>
        <dbReference type="Google" id="ProtNLM"/>
    </source>
</evidence>
<proteinExistence type="predicted"/>
<name>A0AB34HFE3_ESCRO</name>
<evidence type="ECO:0000313" key="3">
    <source>
        <dbReference type="Proteomes" id="UP001159641"/>
    </source>
</evidence>
<evidence type="ECO:0000313" key="2">
    <source>
        <dbReference type="EMBL" id="KAJ8789877.1"/>
    </source>
</evidence>
<dbReference type="GO" id="GO:0000149">
    <property type="term" value="F:SNARE binding"/>
    <property type="evidence" value="ECO:0007669"/>
    <property type="project" value="TreeGrafter"/>
</dbReference>
<reference evidence="2 3" key="1">
    <citation type="submission" date="2022-11" db="EMBL/GenBank/DDBJ databases">
        <title>Whole genome sequence of Eschrichtius robustus ER-17-0199.</title>
        <authorList>
            <person name="Bruniche-Olsen A."/>
            <person name="Black A.N."/>
            <person name="Fields C.J."/>
            <person name="Walden K."/>
            <person name="Dewoody J.A."/>
        </authorList>
    </citation>
    <scope>NUCLEOTIDE SEQUENCE [LARGE SCALE GENOMIC DNA]</scope>
    <source>
        <strain evidence="2">ER-17-0199</strain>
        <tissue evidence="2">Blubber</tissue>
    </source>
</reference>
<evidence type="ECO:0000256" key="1">
    <source>
        <dbReference type="SAM" id="MobiDB-lite"/>
    </source>
</evidence>
<feature type="region of interest" description="Disordered" evidence="1">
    <location>
        <begin position="1"/>
        <end position="46"/>
    </location>
</feature>
<dbReference type="AlphaFoldDB" id="A0AB34HFE3"/>